<reference evidence="2 3" key="1">
    <citation type="journal article" date="2012" name="J. Bacteriol.">
        <title>Genome Sequence of n-Alkane-Degrading Hydrocarboniphaga effusa Strain AP103T (ATCC BAA-332T).</title>
        <authorList>
            <person name="Chang H.K."/>
            <person name="Zylstra G.J."/>
            <person name="Chae J.C."/>
        </authorList>
    </citation>
    <scope>NUCLEOTIDE SEQUENCE [LARGE SCALE GENOMIC DNA]</scope>
    <source>
        <strain evidence="2 3">AP103</strain>
    </source>
</reference>
<feature type="domain" description="AB hydrolase-1" evidence="1">
    <location>
        <begin position="30"/>
        <end position="282"/>
    </location>
</feature>
<dbReference type="PANTHER" id="PTHR43433">
    <property type="entry name" value="HYDROLASE, ALPHA/BETA FOLD FAMILY PROTEIN"/>
    <property type="match status" value="1"/>
</dbReference>
<dbReference type="InterPro" id="IPR029058">
    <property type="entry name" value="AB_hydrolase_fold"/>
</dbReference>
<sequence>MNLCWSAGSACVNGLQQLHWEEAGPAHGEPLLLVMGLGGQLIHWPEALCADLVSRGFRVIRFDNRDSGLSSDADAGIDVNLPRDWLRSRFGRRCASNYTLHDMAADSLGVLDALGIDSAHFVGVSMGGMISQIAAARFGKRVRSLTSIMSSTNHPKLPAARLDVLFGMSGIGPRPRTREAVIRRSTAMLRRVGSPGFPTPTEYRMQLAGRAYDRAFRPSATMRQTHAVLATGSFEDLLPQVVAPTQIVHGLADPLLRPACGRRSAQLIRGAKLELIAGMGHDLAPSLAPRWSELIAANAARA</sequence>
<dbReference type="EMBL" id="AKGD01000001">
    <property type="protein sequence ID" value="EIT71081.1"/>
    <property type="molecule type" value="Genomic_DNA"/>
</dbReference>
<dbReference type="InterPro" id="IPR050471">
    <property type="entry name" value="AB_hydrolase"/>
</dbReference>
<dbReference type="RefSeq" id="WP_007184172.1">
    <property type="nucleotide sequence ID" value="NZ_AKGD01000001.1"/>
</dbReference>
<dbReference type="GO" id="GO:0046503">
    <property type="term" value="P:glycerolipid catabolic process"/>
    <property type="evidence" value="ECO:0007669"/>
    <property type="project" value="TreeGrafter"/>
</dbReference>
<protein>
    <recommendedName>
        <fullName evidence="1">AB hydrolase-1 domain-containing protein</fullName>
    </recommendedName>
</protein>
<evidence type="ECO:0000259" key="1">
    <source>
        <dbReference type="Pfam" id="PF00561"/>
    </source>
</evidence>
<evidence type="ECO:0000313" key="3">
    <source>
        <dbReference type="Proteomes" id="UP000003704"/>
    </source>
</evidence>
<dbReference type="STRING" id="1172194.WQQ_12180"/>
<dbReference type="Pfam" id="PF00561">
    <property type="entry name" value="Abhydrolase_1"/>
    <property type="match status" value="1"/>
</dbReference>
<comment type="caution">
    <text evidence="2">The sequence shown here is derived from an EMBL/GenBank/DDBJ whole genome shotgun (WGS) entry which is preliminary data.</text>
</comment>
<dbReference type="OrthoDB" id="7055710at2"/>
<dbReference type="PANTHER" id="PTHR43433:SF5">
    <property type="entry name" value="AB HYDROLASE-1 DOMAIN-CONTAINING PROTEIN"/>
    <property type="match status" value="1"/>
</dbReference>
<dbReference type="Proteomes" id="UP000003704">
    <property type="component" value="Unassembled WGS sequence"/>
</dbReference>
<keyword evidence="3" id="KW-1185">Reference proteome</keyword>
<gene>
    <name evidence="2" type="ORF">WQQ_12180</name>
</gene>
<organism evidence="2 3">
    <name type="scientific">Hydrocarboniphaga effusa AP103</name>
    <dbReference type="NCBI Taxonomy" id="1172194"/>
    <lineage>
        <taxon>Bacteria</taxon>
        <taxon>Pseudomonadati</taxon>
        <taxon>Pseudomonadota</taxon>
        <taxon>Gammaproteobacteria</taxon>
        <taxon>Nevskiales</taxon>
        <taxon>Nevskiaceae</taxon>
        <taxon>Hydrocarboniphaga</taxon>
    </lineage>
</organism>
<dbReference type="InterPro" id="IPR000073">
    <property type="entry name" value="AB_hydrolase_1"/>
</dbReference>
<dbReference type="AlphaFoldDB" id="I8I4F3"/>
<name>I8I4F3_9GAMM</name>
<evidence type="ECO:0000313" key="2">
    <source>
        <dbReference type="EMBL" id="EIT71081.1"/>
    </source>
</evidence>
<dbReference type="GO" id="GO:0004806">
    <property type="term" value="F:triacylglycerol lipase activity"/>
    <property type="evidence" value="ECO:0007669"/>
    <property type="project" value="TreeGrafter"/>
</dbReference>
<proteinExistence type="predicted"/>
<dbReference type="Gene3D" id="3.40.50.1820">
    <property type="entry name" value="alpha/beta hydrolase"/>
    <property type="match status" value="1"/>
</dbReference>
<dbReference type="SUPFAM" id="SSF53474">
    <property type="entry name" value="alpha/beta-Hydrolases"/>
    <property type="match status" value="1"/>
</dbReference>
<accession>I8I4F3</accession>